<keyword evidence="12" id="KW-1185">Reference proteome</keyword>
<dbReference type="PANTHER" id="PTHR16140">
    <property type="entry name" value="NON-STRUCTURAL MAINTENANCE OF CHROMOSOMES ELEMENT 4"/>
    <property type="match status" value="1"/>
</dbReference>
<evidence type="ECO:0000256" key="3">
    <source>
        <dbReference type="ARBA" id="ARBA00022763"/>
    </source>
</evidence>
<comment type="subcellular location">
    <subcellularLocation>
        <location evidence="1 7">Nucleus</location>
    </subcellularLocation>
</comment>
<evidence type="ECO:0000256" key="6">
    <source>
        <dbReference type="ARBA" id="ARBA00023242"/>
    </source>
</evidence>
<gene>
    <name evidence="11" type="primary">NSE4</name>
    <name evidence="11" type="ORF">DL546_002437</name>
</gene>
<evidence type="ECO:0000313" key="12">
    <source>
        <dbReference type="Proteomes" id="UP000275385"/>
    </source>
</evidence>
<comment type="caution">
    <text evidence="11">The sequence shown here is derived from an EMBL/GenBank/DDBJ whole genome shotgun (WGS) entry which is preliminary data.</text>
</comment>
<dbReference type="InterPro" id="IPR014854">
    <property type="entry name" value="Nse4_C"/>
</dbReference>
<keyword evidence="5 7" id="KW-0234">DNA repair</keyword>
<comment type="similarity">
    <text evidence="2 7">Belongs to the NSE4 family.</text>
</comment>
<dbReference type="GO" id="GO:0030915">
    <property type="term" value="C:Smc5-Smc6 complex"/>
    <property type="evidence" value="ECO:0007669"/>
    <property type="project" value="UniProtKB-UniRule"/>
</dbReference>
<evidence type="ECO:0000256" key="7">
    <source>
        <dbReference type="RuleBase" id="RU365071"/>
    </source>
</evidence>
<evidence type="ECO:0000256" key="2">
    <source>
        <dbReference type="ARBA" id="ARBA00008997"/>
    </source>
</evidence>
<evidence type="ECO:0000256" key="4">
    <source>
        <dbReference type="ARBA" id="ARBA00023172"/>
    </source>
</evidence>
<organism evidence="11 12">
    <name type="scientific">Coniochaeta pulveracea</name>
    <dbReference type="NCBI Taxonomy" id="177199"/>
    <lineage>
        <taxon>Eukaryota</taxon>
        <taxon>Fungi</taxon>
        <taxon>Dikarya</taxon>
        <taxon>Ascomycota</taxon>
        <taxon>Pezizomycotina</taxon>
        <taxon>Sordariomycetes</taxon>
        <taxon>Sordariomycetidae</taxon>
        <taxon>Coniochaetales</taxon>
        <taxon>Coniochaetaceae</taxon>
        <taxon>Coniochaeta</taxon>
    </lineage>
</organism>
<keyword evidence="4 7" id="KW-0233">DNA recombination</keyword>
<dbReference type="EMBL" id="QVQW01000091">
    <property type="protein sequence ID" value="RKU40795.1"/>
    <property type="molecule type" value="Genomic_DNA"/>
</dbReference>
<keyword evidence="3 7" id="KW-0227">DNA damage</keyword>
<evidence type="ECO:0000256" key="1">
    <source>
        <dbReference type="ARBA" id="ARBA00004123"/>
    </source>
</evidence>
<sequence length="450" mass="50713">MADSSVDSETLSPRPLSEVENGASRRRARDPGSEAPQKRKRGETDRDGRSTTRRRTVEPEDDAHIRDPSEHPEDYFDPAQPIGERREINHRFRQLQKDLAENQAEYLNDDGQKILEYLDQSNRIMTRVKQTNEATVESRGLLKLADVHMKRVNRAISGRSTVGSVDVDEFVSKCITFMMHGGGIDDDDAPELSSTQRQRRRGRNRGAIGSDDEDGGDANGDALSWQHLGRFAAIPNINRPAVPGFLLGPMSVKKKVRKFVARAAPLRINNLVETRPQVLNADDIARSEKGDLTLICKKILRRLEEIQYWAQEGAMKETKPDMTDEECFAVLDKYSIRDTGGIDLLRFVTNPKSFGQTVENIFYVSFLIRDGFVSLEFDENKLPTISAVDQDDVEQQAKAKARGRPRHQAILSIDMPTWRSVVDTFQITTPMIPHRKEAKAAGPGAKGWYT</sequence>
<comment type="function">
    <text evidence="7">Component of the SMC5-SMC6 complex, that promotes sister chromatid alignment after DNA damage and facilitates double-stranded DNA breaks (DSBs) repair via homologous recombination between sister chromatids.</text>
</comment>
<evidence type="ECO:0000313" key="11">
    <source>
        <dbReference type="EMBL" id="RKU40795.1"/>
    </source>
</evidence>
<proteinExistence type="inferred from homology"/>
<feature type="domain" description="Non-structural maintenance of chromosome element 4 C-terminal" evidence="9">
    <location>
        <begin position="342"/>
        <end position="432"/>
    </location>
</feature>
<evidence type="ECO:0000256" key="5">
    <source>
        <dbReference type="ARBA" id="ARBA00023204"/>
    </source>
</evidence>
<evidence type="ECO:0000259" key="10">
    <source>
        <dbReference type="Pfam" id="PF15412"/>
    </source>
</evidence>
<dbReference type="GO" id="GO:0006281">
    <property type="term" value="P:DNA repair"/>
    <property type="evidence" value="ECO:0007669"/>
    <property type="project" value="UniProtKB-UniRule"/>
</dbReference>
<evidence type="ECO:0000259" key="9">
    <source>
        <dbReference type="Pfam" id="PF08743"/>
    </source>
</evidence>
<comment type="subunit">
    <text evidence="7">Component of the SMC5-SMC6 complex.</text>
</comment>
<feature type="region of interest" description="Disordered" evidence="8">
    <location>
        <begin position="1"/>
        <end position="81"/>
    </location>
</feature>
<dbReference type="STRING" id="177199.A0A420XYR6"/>
<evidence type="ECO:0000256" key="8">
    <source>
        <dbReference type="SAM" id="MobiDB-lite"/>
    </source>
</evidence>
<feature type="compositionally biased region" description="Basic and acidic residues" evidence="8">
    <location>
        <begin position="42"/>
        <end position="74"/>
    </location>
</feature>
<keyword evidence="6 7" id="KW-0539">Nucleus</keyword>
<dbReference type="OrthoDB" id="361242at2759"/>
<feature type="domain" description="Nse4/EID protein Nse3/MAGE-binding" evidence="10">
    <location>
        <begin position="138"/>
        <end position="191"/>
    </location>
</feature>
<reference evidence="11 12" key="1">
    <citation type="submission" date="2018-08" db="EMBL/GenBank/DDBJ databases">
        <title>Draft genome of the lignicolous fungus Coniochaeta pulveracea.</title>
        <authorList>
            <person name="Borstlap C.J."/>
            <person name="De Witt R.N."/>
            <person name="Botha A."/>
            <person name="Volschenk H."/>
        </authorList>
    </citation>
    <scope>NUCLEOTIDE SEQUENCE [LARGE SCALE GENOMIC DNA]</scope>
    <source>
        <strain evidence="11 12">CAB683</strain>
    </source>
</reference>
<feature type="region of interest" description="Disordered" evidence="8">
    <location>
        <begin position="185"/>
        <end position="220"/>
    </location>
</feature>
<dbReference type="Proteomes" id="UP000275385">
    <property type="component" value="Unassembled WGS sequence"/>
</dbReference>
<dbReference type="Pfam" id="PF15412">
    <property type="entry name" value="Nse4-Nse3_bdg"/>
    <property type="match status" value="1"/>
</dbReference>
<dbReference type="AlphaFoldDB" id="A0A420XYR6"/>
<dbReference type="GO" id="GO:0006310">
    <property type="term" value="P:DNA recombination"/>
    <property type="evidence" value="ECO:0007669"/>
    <property type="project" value="UniProtKB-UniRule"/>
</dbReference>
<feature type="compositionally biased region" description="Polar residues" evidence="8">
    <location>
        <begin position="1"/>
        <end position="11"/>
    </location>
</feature>
<dbReference type="Pfam" id="PF08743">
    <property type="entry name" value="Nse4_C"/>
    <property type="match status" value="1"/>
</dbReference>
<dbReference type="InterPro" id="IPR029225">
    <property type="entry name" value="Nse4_Nse3-bd"/>
</dbReference>
<accession>A0A420XYR6</accession>
<dbReference type="PANTHER" id="PTHR16140:SF0">
    <property type="entry name" value="NON-STRUCTURAL MAINTENANCE OF CHROMOSOMES ELEMENT 4"/>
    <property type="match status" value="1"/>
</dbReference>
<name>A0A420XYR6_9PEZI</name>
<protein>
    <recommendedName>
        <fullName evidence="7">Non-structural maintenance of chromosomes element 4</fullName>
    </recommendedName>
</protein>
<dbReference type="GO" id="GO:0005634">
    <property type="term" value="C:nucleus"/>
    <property type="evidence" value="ECO:0007669"/>
    <property type="project" value="UniProtKB-SubCell"/>
</dbReference>
<dbReference type="InterPro" id="IPR027786">
    <property type="entry name" value="Nse4/EID"/>
</dbReference>